<evidence type="ECO:0000313" key="1">
    <source>
        <dbReference type="EMBL" id="KUO15552.1"/>
    </source>
</evidence>
<dbReference type="Proteomes" id="UP000053260">
    <property type="component" value="Unassembled WGS sequence"/>
</dbReference>
<accession>A0A101URM0</accession>
<proteinExistence type="predicted"/>
<reference evidence="1 2" key="1">
    <citation type="submission" date="2015-10" db="EMBL/GenBank/DDBJ databases">
        <title>Draft genome sequence of Streptomyces sp. RV15, isolated from a marine sponge.</title>
        <authorList>
            <person name="Ruckert C."/>
            <person name="Abdelmohsen U.R."/>
            <person name="Winkler A."/>
            <person name="Hentschel U."/>
            <person name="Kalinowski J."/>
            <person name="Kampfer P."/>
            <person name="Glaeser S."/>
        </authorList>
    </citation>
    <scope>NUCLEOTIDE SEQUENCE [LARGE SCALE GENOMIC DNA]</scope>
    <source>
        <strain evidence="1 2">RV15</strain>
    </source>
</reference>
<dbReference type="STRING" id="909626.AQJ91_40865"/>
<dbReference type="EMBL" id="LMXB01000110">
    <property type="protein sequence ID" value="KUO15552.1"/>
    <property type="molecule type" value="Genomic_DNA"/>
</dbReference>
<dbReference type="OrthoDB" id="3284120at2"/>
<evidence type="ECO:0000313" key="2">
    <source>
        <dbReference type="Proteomes" id="UP000053260"/>
    </source>
</evidence>
<name>A0A101URM0_9ACTN</name>
<gene>
    <name evidence="1" type="ORF">AQJ91_40865</name>
</gene>
<dbReference type="InterPro" id="IPR036689">
    <property type="entry name" value="ESAT-6-like_sf"/>
</dbReference>
<dbReference type="SUPFAM" id="SSF140453">
    <property type="entry name" value="EsxAB dimer-like"/>
    <property type="match status" value="1"/>
</dbReference>
<comment type="caution">
    <text evidence="1">The sequence shown here is derived from an EMBL/GenBank/DDBJ whole genome shotgun (WGS) entry which is preliminary data.</text>
</comment>
<dbReference type="Gene3D" id="1.10.287.1060">
    <property type="entry name" value="ESAT-6-like"/>
    <property type="match status" value="1"/>
</dbReference>
<sequence>MSGNYFAVDTDALATAAPEIMRLAQRVNRVNSLLESRTSALGECWGHDAGGRQFAQQYMRPRNQLLKGLGSASKVLDSMADGVQTMAKGFSKTEEQAIEAANDFRNSANDRS</sequence>
<protein>
    <recommendedName>
        <fullName evidence="3">WXG100 family type VII secretion target</fullName>
    </recommendedName>
</protein>
<dbReference type="RefSeq" id="WP_067032882.1">
    <property type="nucleotide sequence ID" value="NZ_KQ949115.1"/>
</dbReference>
<dbReference type="AlphaFoldDB" id="A0A101URM0"/>
<keyword evidence="2" id="KW-1185">Reference proteome</keyword>
<evidence type="ECO:0008006" key="3">
    <source>
        <dbReference type="Google" id="ProtNLM"/>
    </source>
</evidence>
<organism evidence="1 2">
    <name type="scientific">Streptomyces dysideae</name>
    <dbReference type="NCBI Taxonomy" id="909626"/>
    <lineage>
        <taxon>Bacteria</taxon>
        <taxon>Bacillati</taxon>
        <taxon>Actinomycetota</taxon>
        <taxon>Actinomycetes</taxon>
        <taxon>Kitasatosporales</taxon>
        <taxon>Streptomycetaceae</taxon>
        <taxon>Streptomyces</taxon>
    </lineage>
</organism>